<proteinExistence type="predicted"/>
<dbReference type="OrthoDB" id="5507102at2"/>
<dbReference type="AlphaFoldDB" id="A0A2S9XW67"/>
<dbReference type="EMBL" id="PVNK01000162">
    <property type="protein sequence ID" value="PRP97106.1"/>
    <property type="molecule type" value="Genomic_DNA"/>
</dbReference>
<keyword evidence="2" id="KW-1185">Reference proteome</keyword>
<comment type="caution">
    <text evidence="1">The sequence shown here is derived from an EMBL/GenBank/DDBJ whole genome shotgun (WGS) entry which is preliminary data.</text>
</comment>
<evidence type="ECO:0000313" key="2">
    <source>
        <dbReference type="Proteomes" id="UP000237968"/>
    </source>
</evidence>
<dbReference type="RefSeq" id="WP_106392837.1">
    <property type="nucleotide sequence ID" value="NZ_PVNK01000162.1"/>
</dbReference>
<evidence type="ECO:0000313" key="1">
    <source>
        <dbReference type="EMBL" id="PRP97106.1"/>
    </source>
</evidence>
<organism evidence="1 2">
    <name type="scientific">Enhygromyxa salina</name>
    <dbReference type="NCBI Taxonomy" id="215803"/>
    <lineage>
        <taxon>Bacteria</taxon>
        <taxon>Pseudomonadati</taxon>
        <taxon>Myxococcota</taxon>
        <taxon>Polyangia</taxon>
        <taxon>Nannocystales</taxon>
        <taxon>Nannocystaceae</taxon>
        <taxon>Enhygromyxa</taxon>
    </lineage>
</organism>
<name>A0A2S9XW67_9BACT</name>
<accession>A0A2S9XW67</accession>
<sequence>MNAAGVGRRGLVLALLGAAAIGVGLACIIPDRDIQVFTTDINQYPVHFVEGIPIDEDARCACDPETCECPLPAFTALPTFLDPSDYELCICGENKIDAKQLPGVSLYIEDQDEVDGEPADKIYAAALLDWDPTLGDAAFDYVAYRSYLDPRDPLDVSFSSYELEVLKRPRPYVRSLTLSDANGFDLCNGAGRPVAPGFHTLSVMVTDRQWFQREATLVDSGDATTGGDPLESMAVVLEGVPNIAAGATYDIQTYVFQCLEETDEKCGCADITDP</sequence>
<dbReference type="Proteomes" id="UP000237968">
    <property type="component" value="Unassembled WGS sequence"/>
</dbReference>
<gene>
    <name evidence="1" type="ORF">ENSA5_34890</name>
</gene>
<protein>
    <submittedName>
        <fullName evidence="1">Uncharacterized protein</fullName>
    </submittedName>
</protein>
<reference evidence="1 2" key="1">
    <citation type="submission" date="2018-03" db="EMBL/GenBank/DDBJ databases">
        <title>Draft Genome Sequences of the Obligatory Marine Myxobacteria Enhygromyxa salina SWB005.</title>
        <authorList>
            <person name="Poehlein A."/>
            <person name="Moghaddam J.A."/>
            <person name="Harms H."/>
            <person name="Alanjari M."/>
            <person name="Koenig G.M."/>
            <person name="Daniel R."/>
            <person name="Schaeberle T.F."/>
        </authorList>
    </citation>
    <scope>NUCLEOTIDE SEQUENCE [LARGE SCALE GENOMIC DNA]</scope>
    <source>
        <strain evidence="1 2">SWB005</strain>
    </source>
</reference>